<feature type="transmembrane region" description="Helical" evidence="7">
    <location>
        <begin position="94"/>
        <end position="117"/>
    </location>
</feature>
<dbReference type="Pfam" id="PF00528">
    <property type="entry name" value="BPD_transp_1"/>
    <property type="match status" value="1"/>
</dbReference>
<dbReference type="STRING" id="573061.Clocel_4151"/>
<name>D9SMF6_CLOC7</name>
<keyword evidence="6 7" id="KW-0472">Membrane</keyword>
<keyword evidence="5 7" id="KW-1133">Transmembrane helix</keyword>
<dbReference type="PANTHER" id="PTHR30151:SF0">
    <property type="entry name" value="ABC TRANSPORTER PERMEASE PROTEIN MJ0413-RELATED"/>
    <property type="match status" value="1"/>
</dbReference>
<keyword evidence="10" id="KW-1185">Reference proteome</keyword>
<organism evidence="9 10">
    <name type="scientific">Clostridium cellulovorans (strain ATCC 35296 / DSM 3052 / OCM 3 / 743B)</name>
    <dbReference type="NCBI Taxonomy" id="573061"/>
    <lineage>
        <taxon>Bacteria</taxon>
        <taxon>Bacillati</taxon>
        <taxon>Bacillota</taxon>
        <taxon>Clostridia</taxon>
        <taxon>Eubacteriales</taxon>
        <taxon>Clostridiaceae</taxon>
        <taxon>Clostridium</taxon>
    </lineage>
</organism>
<dbReference type="SUPFAM" id="SSF161098">
    <property type="entry name" value="MetI-like"/>
    <property type="match status" value="1"/>
</dbReference>
<dbReference type="InterPro" id="IPR000515">
    <property type="entry name" value="MetI-like"/>
</dbReference>
<feature type="transmembrane region" description="Helical" evidence="7">
    <location>
        <begin position="69"/>
        <end position="87"/>
    </location>
</feature>
<comment type="similarity">
    <text evidence="7">Belongs to the binding-protein-dependent transport system permease family.</text>
</comment>
<evidence type="ECO:0000256" key="2">
    <source>
        <dbReference type="ARBA" id="ARBA00022448"/>
    </source>
</evidence>
<feature type="transmembrane region" description="Helical" evidence="7">
    <location>
        <begin position="169"/>
        <end position="194"/>
    </location>
</feature>
<evidence type="ECO:0000256" key="6">
    <source>
        <dbReference type="ARBA" id="ARBA00023136"/>
    </source>
</evidence>
<keyword evidence="4 7" id="KW-0812">Transmembrane</keyword>
<reference evidence="9 10" key="1">
    <citation type="submission" date="2010-08" db="EMBL/GenBank/DDBJ databases">
        <title>Complete sequence of Clostridium cellulovorans 743B.</title>
        <authorList>
            <consortium name="US DOE Joint Genome Institute"/>
            <person name="Lucas S."/>
            <person name="Copeland A."/>
            <person name="Lapidus A."/>
            <person name="Cheng J.-F."/>
            <person name="Bruce D."/>
            <person name="Goodwin L."/>
            <person name="Pitluck S."/>
            <person name="Chertkov O."/>
            <person name="Detter J.C."/>
            <person name="Han C."/>
            <person name="Tapia R."/>
            <person name="Land M."/>
            <person name="Hauser L."/>
            <person name="Chang Y.-J."/>
            <person name="Jeffries C."/>
            <person name="Kyrpides N."/>
            <person name="Ivanova N."/>
            <person name="Mikhailova N."/>
            <person name="Hemme C.L."/>
            <person name="Woyke T."/>
        </authorList>
    </citation>
    <scope>NUCLEOTIDE SEQUENCE [LARGE SCALE GENOMIC DNA]</scope>
    <source>
        <strain evidence="10">ATCC 35296 / DSM 3052 / OCM 3 / 743B</strain>
    </source>
</reference>
<evidence type="ECO:0000259" key="8">
    <source>
        <dbReference type="PROSITE" id="PS50928"/>
    </source>
</evidence>
<accession>D9SMF6</accession>
<feature type="transmembrane region" description="Helical" evidence="7">
    <location>
        <begin position="123"/>
        <end position="141"/>
    </location>
</feature>
<feature type="domain" description="ABC transmembrane type-1" evidence="8">
    <location>
        <begin position="60"/>
        <end position="244"/>
    </location>
</feature>
<dbReference type="Proteomes" id="UP000002730">
    <property type="component" value="Chromosome"/>
</dbReference>
<evidence type="ECO:0000313" key="10">
    <source>
        <dbReference type="Proteomes" id="UP000002730"/>
    </source>
</evidence>
<dbReference type="GO" id="GO:0005886">
    <property type="term" value="C:plasma membrane"/>
    <property type="evidence" value="ECO:0007669"/>
    <property type="project" value="UniProtKB-SubCell"/>
</dbReference>
<dbReference type="PROSITE" id="PS50928">
    <property type="entry name" value="ABC_TM1"/>
    <property type="match status" value="1"/>
</dbReference>
<evidence type="ECO:0000313" key="9">
    <source>
        <dbReference type="EMBL" id="ADL53812.1"/>
    </source>
</evidence>
<dbReference type="eggNOG" id="COG0600">
    <property type="taxonomic scope" value="Bacteria"/>
</dbReference>
<dbReference type="PANTHER" id="PTHR30151">
    <property type="entry name" value="ALKANE SULFONATE ABC TRANSPORTER-RELATED, MEMBRANE SUBUNIT"/>
    <property type="match status" value="1"/>
</dbReference>
<dbReference type="InterPro" id="IPR035906">
    <property type="entry name" value="MetI-like_sf"/>
</dbReference>
<dbReference type="AlphaFoldDB" id="D9SMF6"/>
<evidence type="ECO:0000256" key="3">
    <source>
        <dbReference type="ARBA" id="ARBA00022475"/>
    </source>
</evidence>
<gene>
    <name evidence="9" type="ordered locus">Clocel_4151</name>
</gene>
<dbReference type="EMBL" id="CP002160">
    <property type="protein sequence ID" value="ADL53812.1"/>
    <property type="molecule type" value="Genomic_DNA"/>
</dbReference>
<dbReference type="OrthoDB" id="308958at2"/>
<dbReference type="HOGENOM" id="CLU_046113_4_2_9"/>
<dbReference type="Gene3D" id="1.10.3720.10">
    <property type="entry name" value="MetI-like"/>
    <property type="match status" value="1"/>
</dbReference>
<dbReference type="RefSeq" id="WP_010074165.1">
    <property type="nucleotide sequence ID" value="NC_014393.1"/>
</dbReference>
<sequence>MKKYIWTKNNKEKLIAIIVFLSVWEVASLIIDNEIYLPSLRIVAIDFLKIIEDKDFGITLYSTLYRTVVSFWLALAIAVIFGGLALMNMSIRNLLVPLNAIAKSMPTMILVVLSLIWVDKDNAPLVVGVAIALPIVYDTILSSIERIDKNIVEMLNVYRVNRLEKFKHIYLPTVAYSLVGILSSTISLILKVVIAGEVHGQPRYGIGAMVQIEKVNFNTPAIFSWILIIALIGLIFQGVETLISKLLFRWREENDHKNKESKQKLWR</sequence>
<evidence type="ECO:0000256" key="7">
    <source>
        <dbReference type="RuleBase" id="RU363032"/>
    </source>
</evidence>
<dbReference type="GO" id="GO:0055085">
    <property type="term" value="P:transmembrane transport"/>
    <property type="evidence" value="ECO:0007669"/>
    <property type="project" value="InterPro"/>
</dbReference>
<evidence type="ECO:0000256" key="1">
    <source>
        <dbReference type="ARBA" id="ARBA00004651"/>
    </source>
</evidence>
<evidence type="ECO:0000256" key="5">
    <source>
        <dbReference type="ARBA" id="ARBA00022989"/>
    </source>
</evidence>
<keyword evidence="3" id="KW-1003">Cell membrane</keyword>
<protein>
    <submittedName>
        <fullName evidence="9">Binding-protein-dependent transport systems inner membrane component</fullName>
    </submittedName>
</protein>
<evidence type="ECO:0000256" key="4">
    <source>
        <dbReference type="ARBA" id="ARBA00022692"/>
    </source>
</evidence>
<comment type="subcellular location">
    <subcellularLocation>
        <location evidence="1 7">Cell membrane</location>
        <topology evidence="1 7">Multi-pass membrane protein</topology>
    </subcellularLocation>
</comment>
<proteinExistence type="inferred from homology"/>
<dbReference type="KEGG" id="ccb:Clocel_4151"/>
<feature type="transmembrane region" description="Helical" evidence="7">
    <location>
        <begin position="12"/>
        <end position="31"/>
    </location>
</feature>
<keyword evidence="2 7" id="KW-0813">Transport</keyword>
<feature type="transmembrane region" description="Helical" evidence="7">
    <location>
        <begin position="222"/>
        <end position="243"/>
    </location>
</feature>